<dbReference type="HOGENOM" id="CLU_111220_0_0_1"/>
<dbReference type="eggNOG" id="KOG1746">
    <property type="taxonomic scope" value="Eukaryota"/>
</dbReference>
<evidence type="ECO:0000256" key="4">
    <source>
        <dbReference type="ARBA" id="ARBA00022692"/>
    </source>
</evidence>
<protein>
    <recommendedName>
        <fullName evidence="8">Dolichyl-diphosphooligosaccharide--protein glycosyltransferase subunit OST2</fullName>
        <shortName evidence="8">Oligosaccharyl transferase subunit OST2</shortName>
    </recommendedName>
</protein>
<dbReference type="OrthoDB" id="445566at2759"/>
<evidence type="ECO:0000256" key="1">
    <source>
        <dbReference type="ARBA" id="ARBA00004477"/>
    </source>
</evidence>
<evidence type="ECO:0000256" key="2">
    <source>
        <dbReference type="ARBA" id="ARBA00004922"/>
    </source>
</evidence>
<evidence type="ECO:0000256" key="5">
    <source>
        <dbReference type="ARBA" id="ARBA00022824"/>
    </source>
</evidence>
<keyword evidence="5 8" id="KW-0256">Endoplasmic reticulum</keyword>
<dbReference type="GO" id="GO:0006487">
    <property type="term" value="P:protein N-linked glycosylation"/>
    <property type="evidence" value="ECO:0007669"/>
    <property type="project" value="EnsemblFungi"/>
</dbReference>
<keyword evidence="4 8" id="KW-0812">Transmembrane</keyword>
<dbReference type="AlphaFoldDB" id="R8BF93"/>
<evidence type="ECO:0000313" key="10">
    <source>
        <dbReference type="EMBL" id="EON97964.1"/>
    </source>
</evidence>
<reference evidence="11" key="1">
    <citation type="journal article" date="2013" name="Genome Announc.">
        <title>Draft genome sequence of the ascomycete Phaeoacremonium aleophilum strain UCR-PA7, a causal agent of the esca disease complex in grapevines.</title>
        <authorList>
            <person name="Blanco-Ulate B."/>
            <person name="Rolshausen P."/>
            <person name="Cantu D."/>
        </authorList>
    </citation>
    <scope>NUCLEOTIDE SEQUENCE [LARGE SCALE GENOMIC DNA]</scope>
    <source>
        <strain evidence="11">UCR-PA7</strain>
    </source>
</reference>
<comment type="pathway">
    <text evidence="2 8">Protein modification; protein glycosylation.</text>
</comment>
<gene>
    <name evidence="10" type="ORF">UCRPA7_6586</name>
</gene>
<dbReference type="GeneID" id="19327257"/>
<evidence type="ECO:0000256" key="9">
    <source>
        <dbReference type="SAM" id="MobiDB-lite"/>
    </source>
</evidence>
<dbReference type="Pfam" id="PF02109">
    <property type="entry name" value="DAD"/>
    <property type="match status" value="1"/>
</dbReference>
<dbReference type="Proteomes" id="UP000014074">
    <property type="component" value="Unassembled WGS sequence"/>
</dbReference>
<evidence type="ECO:0000313" key="11">
    <source>
        <dbReference type="Proteomes" id="UP000014074"/>
    </source>
</evidence>
<dbReference type="GO" id="GO:0008250">
    <property type="term" value="C:oligosaccharyltransferase complex"/>
    <property type="evidence" value="ECO:0007669"/>
    <property type="project" value="EnsemblFungi"/>
</dbReference>
<proteinExistence type="inferred from homology"/>
<dbReference type="RefSeq" id="XP_007917314.1">
    <property type="nucleotide sequence ID" value="XM_007919123.1"/>
</dbReference>
<evidence type="ECO:0000256" key="3">
    <source>
        <dbReference type="ARBA" id="ARBA00009386"/>
    </source>
</evidence>
<dbReference type="EMBL" id="KB933247">
    <property type="protein sequence ID" value="EON97964.1"/>
    <property type="molecule type" value="Genomic_DNA"/>
</dbReference>
<keyword evidence="6 8" id="KW-1133">Transmembrane helix</keyword>
<dbReference type="KEGG" id="tmn:UCRPA7_6586"/>
<feature type="compositionally biased region" description="Low complexity" evidence="9">
    <location>
        <begin position="8"/>
        <end position="21"/>
    </location>
</feature>
<feature type="transmembrane region" description="Helical" evidence="8">
    <location>
        <begin position="58"/>
        <end position="81"/>
    </location>
</feature>
<evidence type="ECO:0000256" key="8">
    <source>
        <dbReference type="RuleBase" id="RU361136"/>
    </source>
</evidence>
<dbReference type="PIRSF" id="PIRSF005588">
    <property type="entry name" value="DAD"/>
    <property type="match status" value="1"/>
</dbReference>
<accession>R8BF93</accession>
<feature type="region of interest" description="Disordered" evidence="9">
    <location>
        <begin position="1"/>
        <end position="21"/>
    </location>
</feature>
<feature type="transmembrane region" description="Helical" evidence="8">
    <location>
        <begin position="128"/>
        <end position="146"/>
    </location>
</feature>
<comment type="subcellular location">
    <subcellularLocation>
        <location evidence="1 8">Endoplasmic reticulum membrane</location>
        <topology evidence="1 8">Multi-pass membrane protein</topology>
    </subcellularLocation>
</comment>
<sequence length="147" mass="16024">MAPKQRNVTPVPAAAPTAVSPSTPAKAAKASAAASKDDWVQLAQNVYNYYVNNTPQRLMLVDAFLVYLMAVGALQLVYNIAFGDYPFNAFLAGFGATVGQWVLTVSLRIQTTESNKGDFPSVSPERSFADYIFASLVLHFFVIHFIN</sequence>
<evidence type="ECO:0000256" key="6">
    <source>
        <dbReference type="ARBA" id="ARBA00022989"/>
    </source>
</evidence>
<name>R8BF93_PHAM7</name>
<comment type="similarity">
    <text evidence="3 8">Belongs to the DAD/OST2 family.</text>
</comment>
<keyword evidence="11" id="KW-1185">Reference proteome</keyword>
<feature type="transmembrane region" description="Helical" evidence="8">
    <location>
        <begin position="87"/>
        <end position="107"/>
    </location>
</feature>
<comment type="function">
    <text evidence="8">Subunit of the oligosaccharyl transferase (OST) complex that catalyzes the initial transfer of a defined glycan (Glc(3)Man(9)GlcNAc(2) in eukaryotes) from the lipid carrier dolichol-pyrophosphate to an asparagine residue within an Asn-X-Ser/Thr consensus motif in nascent polypeptide chains, the first step in protein N-glycosylation. N-glycosylation occurs cotranslationally and the complex associates with the Sec61 complex at the channel-forming translocon complex that mediates protein translocation across the endoplasmic reticulum (ER). All subunits are required for a maximal enzyme activity.</text>
</comment>
<keyword evidence="7 8" id="KW-0472">Membrane</keyword>
<dbReference type="InterPro" id="IPR003038">
    <property type="entry name" value="DAD/Ost2"/>
</dbReference>
<dbReference type="PANTHER" id="PTHR10705:SF0">
    <property type="entry name" value="DOLICHYL-DIPHOSPHOOLIGOSACCHARIDE--PROTEIN GLYCOSYLTRANSFERASE SUBUNIT DAD1"/>
    <property type="match status" value="1"/>
</dbReference>
<evidence type="ECO:0000256" key="7">
    <source>
        <dbReference type="ARBA" id="ARBA00023136"/>
    </source>
</evidence>
<comment type="subunit">
    <text evidence="8">Component of the oligosaccharyltransferase (OST) complex.</text>
</comment>
<dbReference type="PANTHER" id="PTHR10705">
    <property type="entry name" value="DOLICHYL-DIPHOSPHOOLIGOSACCHARIDE--PROTEIN GLYCOSYLTRANSFERASE SUBUNIT DAD1"/>
    <property type="match status" value="1"/>
</dbReference>
<dbReference type="UniPathway" id="UPA00378"/>
<organism evidence="10 11">
    <name type="scientific">Phaeoacremonium minimum (strain UCR-PA7)</name>
    <name type="common">Esca disease fungus</name>
    <name type="synonym">Togninia minima</name>
    <dbReference type="NCBI Taxonomy" id="1286976"/>
    <lineage>
        <taxon>Eukaryota</taxon>
        <taxon>Fungi</taxon>
        <taxon>Dikarya</taxon>
        <taxon>Ascomycota</taxon>
        <taxon>Pezizomycotina</taxon>
        <taxon>Sordariomycetes</taxon>
        <taxon>Sordariomycetidae</taxon>
        <taxon>Togniniales</taxon>
        <taxon>Togniniaceae</taxon>
        <taxon>Phaeoacremonium</taxon>
    </lineage>
</organism>